<feature type="transmembrane region" description="Helical" evidence="1">
    <location>
        <begin position="162"/>
        <end position="184"/>
    </location>
</feature>
<dbReference type="InterPro" id="IPR045339">
    <property type="entry name" value="DUF6534"/>
</dbReference>
<dbReference type="PANTHER" id="PTHR40465:SF1">
    <property type="entry name" value="DUF6534 DOMAIN-CONTAINING PROTEIN"/>
    <property type="match status" value="1"/>
</dbReference>
<feature type="transmembrane region" description="Helical" evidence="1">
    <location>
        <begin position="230"/>
        <end position="250"/>
    </location>
</feature>
<reference evidence="3 4" key="1">
    <citation type="journal article" date="2016" name="Mol. Biol. Evol.">
        <title>Comparative Genomics of Early-Diverging Mushroom-Forming Fungi Provides Insights into the Origins of Lignocellulose Decay Capabilities.</title>
        <authorList>
            <person name="Nagy L.G."/>
            <person name="Riley R."/>
            <person name="Tritt A."/>
            <person name="Adam C."/>
            <person name="Daum C."/>
            <person name="Floudas D."/>
            <person name="Sun H."/>
            <person name="Yadav J.S."/>
            <person name="Pangilinan J."/>
            <person name="Larsson K.H."/>
            <person name="Matsuura K."/>
            <person name="Barry K."/>
            <person name="Labutti K."/>
            <person name="Kuo R."/>
            <person name="Ohm R.A."/>
            <person name="Bhattacharya S.S."/>
            <person name="Shirouzu T."/>
            <person name="Yoshinaga Y."/>
            <person name="Martin F.M."/>
            <person name="Grigoriev I.V."/>
            <person name="Hibbett D.S."/>
        </authorList>
    </citation>
    <scope>NUCLEOTIDE SEQUENCE [LARGE SCALE GENOMIC DNA]</scope>
    <source>
        <strain evidence="3 4">L-15889</strain>
    </source>
</reference>
<protein>
    <recommendedName>
        <fullName evidence="2">DUF6534 domain-containing protein</fullName>
    </recommendedName>
</protein>
<name>A0A165REH9_9APHY</name>
<dbReference type="OrthoDB" id="3268207at2759"/>
<keyword evidence="1" id="KW-1133">Transmembrane helix</keyword>
<dbReference type="AlphaFoldDB" id="A0A165REH9"/>
<keyword evidence="1" id="KW-0472">Membrane</keyword>
<proteinExistence type="predicted"/>
<dbReference type="Pfam" id="PF20152">
    <property type="entry name" value="DUF6534"/>
    <property type="match status" value="1"/>
</dbReference>
<feature type="transmembrane region" description="Helical" evidence="1">
    <location>
        <begin position="200"/>
        <end position="224"/>
    </location>
</feature>
<keyword evidence="4" id="KW-1185">Reference proteome</keyword>
<gene>
    <name evidence="3" type="ORF">DAEQUDRAFT_180600</name>
</gene>
<feature type="transmembrane region" description="Helical" evidence="1">
    <location>
        <begin position="20"/>
        <end position="43"/>
    </location>
</feature>
<sequence>MAMTTTGFPEELLNETIGAMFISAIIGAILQGITSCQTILYYAGNKSDPVVLKSLMFFVWVMDLIHTFFVTETVYIYTVNRRSDPTALSKLTWSAMAIILGNVIGDFGVKGIFSYRVWKISGHWYLGAIIMFTTLVTFALGVFTFVKMIVSPSSPPYAASTYGTLIALAVSDILMSVILGAVIYHRRSAFPSINRILRRFVLYSAETSVVTSVGAMIGLIIYAAFPNKPLFMAVLWILPYLISSSLLVALNAKQDLRPRSTINPHPSGHFDTSYGAALSSVVMMDIPSSGVSDTL</sequence>
<evidence type="ECO:0000256" key="1">
    <source>
        <dbReference type="SAM" id="Phobius"/>
    </source>
</evidence>
<dbReference type="STRING" id="1314783.A0A165REH9"/>
<accession>A0A165REH9</accession>
<dbReference type="PANTHER" id="PTHR40465">
    <property type="entry name" value="CHROMOSOME 1, WHOLE GENOME SHOTGUN SEQUENCE"/>
    <property type="match status" value="1"/>
</dbReference>
<dbReference type="EMBL" id="KV429050">
    <property type="protein sequence ID" value="KZT70648.1"/>
    <property type="molecule type" value="Genomic_DNA"/>
</dbReference>
<feature type="transmembrane region" description="Helical" evidence="1">
    <location>
        <begin position="125"/>
        <end position="150"/>
    </location>
</feature>
<feature type="transmembrane region" description="Helical" evidence="1">
    <location>
        <begin position="91"/>
        <end position="113"/>
    </location>
</feature>
<evidence type="ECO:0000313" key="3">
    <source>
        <dbReference type="EMBL" id="KZT70648.1"/>
    </source>
</evidence>
<dbReference type="Proteomes" id="UP000076727">
    <property type="component" value="Unassembled WGS sequence"/>
</dbReference>
<feature type="transmembrane region" description="Helical" evidence="1">
    <location>
        <begin position="55"/>
        <end position="79"/>
    </location>
</feature>
<evidence type="ECO:0000313" key="4">
    <source>
        <dbReference type="Proteomes" id="UP000076727"/>
    </source>
</evidence>
<keyword evidence="1" id="KW-0812">Transmembrane</keyword>
<evidence type="ECO:0000259" key="2">
    <source>
        <dbReference type="Pfam" id="PF20152"/>
    </source>
</evidence>
<organism evidence="3 4">
    <name type="scientific">Daedalea quercina L-15889</name>
    <dbReference type="NCBI Taxonomy" id="1314783"/>
    <lineage>
        <taxon>Eukaryota</taxon>
        <taxon>Fungi</taxon>
        <taxon>Dikarya</taxon>
        <taxon>Basidiomycota</taxon>
        <taxon>Agaricomycotina</taxon>
        <taxon>Agaricomycetes</taxon>
        <taxon>Polyporales</taxon>
        <taxon>Fomitopsis</taxon>
    </lineage>
</organism>
<feature type="domain" description="DUF6534" evidence="2">
    <location>
        <begin position="169"/>
        <end position="254"/>
    </location>
</feature>